<feature type="transmembrane region" description="Helical" evidence="1">
    <location>
        <begin position="188"/>
        <end position="208"/>
    </location>
</feature>
<evidence type="ECO:0000313" key="3">
    <source>
        <dbReference type="Proteomes" id="UP000478546"/>
    </source>
</evidence>
<feature type="transmembrane region" description="Helical" evidence="1">
    <location>
        <begin position="153"/>
        <end position="176"/>
    </location>
</feature>
<gene>
    <name evidence="2" type="ORF">GWO68_11605</name>
</gene>
<sequence>MNGQKRTIAAYGLLAVSVVLYAALAYATPRQNFTQLVLLFGGCFAIYVYVVNQRFPVWHGIAAAIVFRLLFLVATPLLSDDYFRFIWDGRLLAAGINPYLYLPGHFVQEGATIVTGINQALFQQLNSPDYYSVYPPVAQAVFWLAAKLSPNSITGSIVVIRAVILVAEVFNILLLLKLLRKTGLPDGYVLLFALNPLVILELTGNLHFEALMIFFVLLGLYQLFYQRVVWAGVAFGLAVGVKLLPLLFLPFMWRKMGLKRFIYFLAAVGLTLIVIGYPLINSEVIAHIANSINLYFQRFEFNASVYYLLRWFGIKLTGYNQIAIIGPLLSVVTFIVVVALAAVKKLGSVKRLIGYMAASLTVYLLLATTVHPWYITTLVALTAASLFRFAMAWSGLVIFSYAAYRTSSYHEDTTLITLEYTIVLLWLLVELYLYRQRRKHANLT</sequence>
<reference evidence="2 3" key="1">
    <citation type="submission" date="2020-01" db="EMBL/GenBank/DDBJ databases">
        <authorList>
            <person name="Kim M.K."/>
        </authorList>
    </citation>
    <scope>NUCLEOTIDE SEQUENCE [LARGE SCALE GENOMIC DNA]</scope>
    <source>
        <strain evidence="2 3">BT213</strain>
    </source>
</reference>
<dbReference type="Pfam" id="PF26314">
    <property type="entry name" value="MptA_B_family"/>
    <property type="match status" value="1"/>
</dbReference>
<accession>A0A6B2H6T6</accession>
<dbReference type="GO" id="GO:0005886">
    <property type="term" value="C:plasma membrane"/>
    <property type="evidence" value="ECO:0007669"/>
    <property type="project" value="UniProtKB-SubCell"/>
</dbReference>
<feature type="transmembrane region" description="Helical" evidence="1">
    <location>
        <begin position="57"/>
        <end position="78"/>
    </location>
</feature>
<feature type="transmembrane region" description="Helical" evidence="1">
    <location>
        <begin position="261"/>
        <end position="280"/>
    </location>
</feature>
<keyword evidence="1" id="KW-1133">Transmembrane helix</keyword>
<evidence type="ECO:0000313" key="2">
    <source>
        <dbReference type="EMBL" id="NDK56566.1"/>
    </source>
</evidence>
<feature type="transmembrane region" description="Helical" evidence="1">
    <location>
        <begin position="33"/>
        <end position="50"/>
    </location>
</feature>
<feature type="transmembrane region" description="Helical" evidence="1">
    <location>
        <begin position="355"/>
        <end position="374"/>
    </location>
</feature>
<name>A0A6B2H6T6_9BACT</name>
<organism evidence="2 3">
    <name type="scientific">Pontibacter fetidus</name>
    <dbReference type="NCBI Taxonomy" id="2700082"/>
    <lineage>
        <taxon>Bacteria</taxon>
        <taxon>Pseudomonadati</taxon>
        <taxon>Bacteroidota</taxon>
        <taxon>Cytophagia</taxon>
        <taxon>Cytophagales</taxon>
        <taxon>Hymenobacteraceae</taxon>
        <taxon>Pontibacter</taxon>
    </lineage>
</organism>
<feature type="transmembrane region" description="Helical" evidence="1">
    <location>
        <begin position="228"/>
        <end position="249"/>
    </location>
</feature>
<dbReference type="RefSeq" id="WP_162346623.1">
    <property type="nucleotide sequence ID" value="NZ_JAAEAA010000014.1"/>
</dbReference>
<feature type="transmembrane region" description="Helical" evidence="1">
    <location>
        <begin position="386"/>
        <end position="404"/>
    </location>
</feature>
<dbReference type="Proteomes" id="UP000478546">
    <property type="component" value="Unassembled WGS sequence"/>
</dbReference>
<protein>
    <submittedName>
        <fullName evidence="2">DUF2029 domain-containing protein</fullName>
    </submittedName>
</protein>
<comment type="caution">
    <text evidence="2">The sequence shown here is derived from an EMBL/GenBank/DDBJ whole genome shotgun (WGS) entry which is preliminary data.</text>
</comment>
<feature type="transmembrane region" description="Helical" evidence="1">
    <location>
        <begin position="322"/>
        <end position="343"/>
    </location>
</feature>
<dbReference type="GO" id="GO:0016758">
    <property type="term" value="F:hexosyltransferase activity"/>
    <property type="evidence" value="ECO:0007669"/>
    <property type="project" value="InterPro"/>
</dbReference>
<keyword evidence="3" id="KW-1185">Reference proteome</keyword>
<keyword evidence="1" id="KW-0472">Membrane</keyword>
<evidence type="ECO:0000256" key="1">
    <source>
        <dbReference type="SAM" id="Phobius"/>
    </source>
</evidence>
<feature type="transmembrane region" description="Helical" evidence="1">
    <location>
        <begin position="416"/>
        <end position="434"/>
    </location>
</feature>
<feature type="transmembrane region" description="Helical" evidence="1">
    <location>
        <begin position="7"/>
        <end position="27"/>
    </location>
</feature>
<proteinExistence type="predicted"/>
<dbReference type="AlphaFoldDB" id="A0A6B2H6T6"/>
<keyword evidence="1" id="KW-0812">Transmembrane</keyword>
<dbReference type="EMBL" id="JAAEAA010000014">
    <property type="protein sequence ID" value="NDK56566.1"/>
    <property type="molecule type" value="Genomic_DNA"/>
</dbReference>